<evidence type="ECO:0000313" key="1">
    <source>
        <dbReference type="EMBL" id="PWD84616.1"/>
    </source>
</evidence>
<dbReference type="RefSeq" id="WP_109235780.1">
    <property type="nucleotide sequence ID" value="NZ_BMXZ01000001.1"/>
</dbReference>
<proteinExistence type="predicted"/>
<reference evidence="1 2" key="1">
    <citation type="journal article" date="2018" name="Genome Announc.">
        <title>Ignatzschineria cameli sp. nov., isolated from necrotic foot tissue of dromedaries (Camelus dromedarius) and associated maggots (Wohlfahrtia species) in Dubai.</title>
        <authorList>
            <person name="Tsang C.C."/>
            <person name="Tang J.Y."/>
            <person name="Fong J.Y."/>
            <person name="Kinne J."/>
            <person name="Lee H.H."/>
            <person name="Joseph M."/>
            <person name="Jose S."/>
            <person name="Schuster R.K."/>
            <person name="Tang Y."/>
            <person name="Sivakumar S."/>
            <person name="Chen J.H."/>
            <person name="Teng J.L."/>
            <person name="Lau S.K."/>
            <person name="Wernery U."/>
            <person name="Woo P.C."/>
        </authorList>
    </citation>
    <scope>NUCLEOTIDE SEQUENCE [LARGE SCALE GENOMIC DNA]</scope>
    <source>
        <strain evidence="1 2">KCTC 22643</strain>
    </source>
</reference>
<keyword evidence="2" id="KW-1185">Reference proteome</keyword>
<name>A0A2U2AN99_9GAMM</name>
<dbReference type="AlphaFoldDB" id="A0A2U2AN99"/>
<comment type="caution">
    <text evidence="1">The sequence shown here is derived from an EMBL/GenBank/DDBJ whole genome shotgun (WGS) entry which is preliminary data.</text>
</comment>
<dbReference type="Pfam" id="PF08892">
    <property type="entry name" value="YqcI_YcgG"/>
    <property type="match status" value="1"/>
</dbReference>
<dbReference type="EMBL" id="QEWR01000002">
    <property type="protein sequence ID" value="PWD84616.1"/>
    <property type="molecule type" value="Genomic_DNA"/>
</dbReference>
<gene>
    <name evidence="1" type="ORF">DC082_03535</name>
</gene>
<dbReference type="PANTHER" id="PTHR40045">
    <property type="entry name" value="YCGG FAMILY PROTEIN"/>
    <property type="match status" value="1"/>
</dbReference>
<sequence length="95" mass="11309">MSFKHHYDLKSRNLGKNLTFIINPRENFDFVASGKKGTKIRKKIRDRVFLYNNGHIPKELGFYGDGSKEWEQYQLGEKNFKSPQHCPFKFIKKEI</sequence>
<dbReference type="Proteomes" id="UP000244948">
    <property type="component" value="Unassembled WGS sequence"/>
</dbReference>
<dbReference type="PANTHER" id="PTHR40045:SF1">
    <property type="entry name" value="YQCI_YCGG FAMILY PROTEIN"/>
    <property type="match status" value="1"/>
</dbReference>
<evidence type="ECO:0000313" key="2">
    <source>
        <dbReference type="Proteomes" id="UP000244948"/>
    </source>
</evidence>
<protein>
    <submittedName>
        <fullName evidence="1">Uncharacterized protein</fullName>
    </submittedName>
</protein>
<dbReference type="InterPro" id="IPR014988">
    <property type="entry name" value="Uncharacterised_YqcI/YcgG"/>
</dbReference>
<organism evidence="1 2">
    <name type="scientific">Ignatzschineria indica</name>
    <dbReference type="NCBI Taxonomy" id="472583"/>
    <lineage>
        <taxon>Bacteria</taxon>
        <taxon>Pseudomonadati</taxon>
        <taxon>Pseudomonadota</taxon>
        <taxon>Gammaproteobacteria</taxon>
        <taxon>Cardiobacteriales</taxon>
        <taxon>Ignatzschineriaceae</taxon>
        <taxon>Ignatzschineria</taxon>
    </lineage>
</organism>
<accession>A0A2U2AN99</accession>